<reference evidence="3" key="1">
    <citation type="submission" date="2025-08" db="UniProtKB">
        <authorList>
            <consortium name="RefSeq"/>
        </authorList>
    </citation>
    <scope>IDENTIFICATION</scope>
</reference>
<dbReference type="PaxDb" id="4097-A0A1S3X8G1"/>
<gene>
    <name evidence="3" type="primary">LOC107762456</name>
</gene>
<dbReference type="PANTHER" id="PTHR42648">
    <property type="entry name" value="TRANSPOSASE, PUTATIVE-RELATED"/>
    <property type="match status" value="1"/>
</dbReference>
<organism evidence="3">
    <name type="scientific">Nicotiana tabacum</name>
    <name type="common">Common tobacco</name>
    <dbReference type="NCBI Taxonomy" id="4097"/>
    <lineage>
        <taxon>Eukaryota</taxon>
        <taxon>Viridiplantae</taxon>
        <taxon>Streptophyta</taxon>
        <taxon>Embryophyta</taxon>
        <taxon>Tracheophyta</taxon>
        <taxon>Spermatophyta</taxon>
        <taxon>Magnoliopsida</taxon>
        <taxon>eudicotyledons</taxon>
        <taxon>Gunneridae</taxon>
        <taxon>Pentapetalae</taxon>
        <taxon>asterids</taxon>
        <taxon>lamiids</taxon>
        <taxon>Solanales</taxon>
        <taxon>Solanaceae</taxon>
        <taxon>Nicotianoideae</taxon>
        <taxon>Nicotianeae</taxon>
        <taxon>Nicotiana</taxon>
    </lineage>
</organism>
<dbReference type="OrthoDB" id="1751374at2759"/>
<protein>
    <submittedName>
        <fullName evidence="3">Uncharacterized serine-rich protein C215.13-like</fullName>
    </submittedName>
</protein>
<dbReference type="InterPro" id="IPR012337">
    <property type="entry name" value="RNaseH-like_sf"/>
</dbReference>
<dbReference type="InterPro" id="IPR036397">
    <property type="entry name" value="RNaseH_sf"/>
</dbReference>
<dbReference type="AlphaFoldDB" id="A0A1S3X8G1"/>
<feature type="region of interest" description="Disordered" evidence="1">
    <location>
        <begin position="161"/>
        <end position="195"/>
    </location>
</feature>
<dbReference type="RefSeq" id="XP_016436305.1">
    <property type="nucleotide sequence ID" value="XM_016580819.1"/>
</dbReference>
<feature type="domain" description="Retroviral polymerase SH3-like" evidence="2">
    <location>
        <begin position="108"/>
        <end position="161"/>
    </location>
</feature>
<dbReference type="SUPFAM" id="SSF53098">
    <property type="entry name" value="Ribonuclease H-like"/>
    <property type="match status" value="1"/>
</dbReference>
<dbReference type="Pfam" id="PF25597">
    <property type="entry name" value="SH3_retrovirus"/>
    <property type="match status" value="1"/>
</dbReference>
<feature type="non-terminal residue" evidence="3">
    <location>
        <position position="309"/>
    </location>
</feature>
<dbReference type="Gene3D" id="3.30.420.10">
    <property type="entry name" value="Ribonuclease H-like superfamily/Ribonuclease H"/>
    <property type="match status" value="1"/>
</dbReference>
<proteinExistence type="predicted"/>
<dbReference type="InterPro" id="IPR039537">
    <property type="entry name" value="Retrotran_Ty1/copia-like"/>
</dbReference>
<accession>A0A1S3X8G1</accession>
<name>A0A1S3X8G1_TOBAC</name>
<sequence length="309" mass="33481">MNNANSSFVVPSSTFTCSFPASSSIPVSHVSASTYGYTRATWRHLMGDKSNAFDLIKAFLAMVQTQFNTEVQAIRSDNALELGSSPSASSFYSEHDIIHQTSIPYTLQQNGERLKPRAAPCIFLGYPFAKKGYKLYNLTTKKCLISRDVIFHEHYFPFSQSHPTTTSIPSPCIPGSTPSTVYPESSNSASSPSSSSFSDTAAPLSLTSSSPHSILVAPSSSPTSHSIVTLYFCPTSPSSSVAPALISSTPSSSIPSQGFRDIKRFRGLGFEKEKKSERKVKSDLHSFQSNSVMLAHIGFDLLGSLYVEL</sequence>
<dbReference type="PANTHER" id="PTHR42648:SF31">
    <property type="entry name" value="RNA-DIRECTED DNA POLYMERASE"/>
    <property type="match status" value="1"/>
</dbReference>
<evidence type="ECO:0000259" key="2">
    <source>
        <dbReference type="Pfam" id="PF25597"/>
    </source>
</evidence>
<dbReference type="GO" id="GO:0003676">
    <property type="term" value="F:nucleic acid binding"/>
    <property type="evidence" value="ECO:0007669"/>
    <property type="project" value="InterPro"/>
</dbReference>
<evidence type="ECO:0000256" key="1">
    <source>
        <dbReference type="SAM" id="MobiDB-lite"/>
    </source>
</evidence>
<evidence type="ECO:0000313" key="3">
    <source>
        <dbReference type="RefSeq" id="XP_016436305.1"/>
    </source>
</evidence>
<dbReference type="KEGG" id="nta:107762456"/>
<dbReference type="InterPro" id="IPR057670">
    <property type="entry name" value="SH3_retrovirus"/>
</dbReference>